<protein>
    <submittedName>
        <fullName evidence="2">Putative RNA polymerase ECF-type sigma factor</fullName>
    </submittedName>
</protein>
<dbReference type="InterPro" id="IPR046531">
    <property type="entry name" value="DUF6596"/>
</dbReference>
<dbReference type="eggNOG" id="COG4941">
    <property type="taxonomic scope" value="Bacteria"/>
</dbReference>
<accession>K6VBB0</accession>
<dbReference type="AlphaFoldDB" id="K6VBB0"/>
<organism evidence="2 3">
    <name type="scientific">Gordonia rhizosphera NBRC 16068</name>
    <dbReference type="NCBI Taxonomy" id="1108045"/>
    <lineage>
        <taxon>Bacteria</taxon>
        <taxon>Bacillati</taxon>
        <taxon>Actinomycetota</taxon>
        <taxon>Actinomycetes</taxon>
        <taxon>Mycobacteriales</taxon>
        <taxon>Gordoniaceae</taxon>
        <taxon>Gordonia</taxon>
    </lineage>
</organism>
<gene>
    <name evidence="2" type="ORF">GORHZ_226_00010</name>
</gene>
<dbReference type="PANTHER" id="PTHR47756">
    <property type="entry name" value="BLL6612 PROTEIN-RELATED"/>
    <property type="match status" value="1"/>
</dbReference>
<proteinExistence type="predicted"/>
<dbReference type="Pfam" id="PF20239">
    <property type="entry name" value="DUF6596"/>
    <property type="match status" value="1"/>
</dbReference>
<feature type="non-terminal residue" evidence="2">
    <location>
        <position position="1"/>
    </location>
</feature>
<reference evidence="2 3" key="1">
    <citation type="submission" date="2012-08" db="EMBL/GenBank/DDBJ databases">
        <title>Whole genome shotgun sequence of Gordonia rhizosphera NBRC 16068.</title>
        <authorList>
            <person name="Takarada H."/>
            <person name="Isaki S."/>
            <person name="Hosoyama A."/>
            <person name="Tsuchikane K."/>
            <person name="Katsumata H."/>
            <person name="Baba S."/>
            <person name="Ohji S."/>
            <person name="Yamazaki S."/>
            <person name="Fujita N."/>
        </authorList>
    </citation>
    <scope>NUCLEOTIDE SEQUENCE [LARGE SCALE GENOMIC DNA]</scope>
    <source>
        <strain evidence="2 3">NBRC 16068</strain>
    </source>
</reference>
<dbReference type="STRING" id="1108045.GORHZ_226_00010"/>
<keyword evidence="3" id="KW-1185">Reference proteome</keyword>
<comment type="caution">
    <text evidence="2">The sequence shown here is derived from an EMBL/GenBank/DDBJ whole genome shotgun (WGS) entry which is preliminary data.</text>
</comment>
<sequence length="218" mass="23364">LSAMFTHGQRVGFDPPDALHDTAAQALSTTDALVSVYPDDTEVLGLRAVMRLGLARRPGRVDARGVALPSAEVDRRRWDRALLAQGLEDAAAAAPGAGRFSLEAVIAGLHSAPPTFADTDWARVTELYGALEAIWPSPAVTVARLVAASYAGRPADEVARALERIVDAGPSFAARDAAFALADLEWRIGHVESATRRYRDLAELDLPEPVLRFCRGRS</sequence>
<evidence type="ECO:0000313" key="3">
    <source>
        <dbReference type="Proteomes" id="UP000008363"/>
    </source>
</evidence>
<dbReference type="PANTHER" id="PTHR47756:SF2">
    <property type="entry name" value="BLL6612 PROTEIN"/>
    <property type="match status" value="1"/>
</dbReference>
<evidence type="ECO:0000313" key="2">
    <source>
        <dbReference type="EMBL" id="GAB93503.1"/>
    </source>
</evidence>
<feature type="domain" description="DUF6596" evidence="1">
    <location>
        <begin position="3"/>
        <end position="93"/>
    </location>
</feature>
<evidence type="ECO:0000259" key="1">
    <source>
        <dbReference type="Pfam" id="PF20239"/>
    </source>
</evidence>
<dbReference type="Proteomes" id="UP000008363">
    <property type="component" value="Unassembled WGS sequence"/>
</dbReference>
<name>K6VBB0_9ACTN</name>
<dbReference type="EMBL" id="BAHC01000226">
    <property type="protein sequence ID" value="GAB93503.1"/>
    <property type="molecule type" value="Genomic_DNA"/>
</dbReference>
<dbReference type="RefSeq" id="WP_006338793.1">
    <property type="nucleotide sequence ID" value="NZ_BAHC01000226.1"/>
</dbReference>